<comment type="caution">
    <text evidence="5">The sequence shown here is derived from an EMBL/GenBank/DDBJ whole genome shotgun (WGS) entry which is preliminary data.</text>
</comment>
<evidence type="ECO:0000256" key="2">
    <source>
        <dbReference type="ARBA" id="ARBA00034247"/>
    </source>
</evidence>
<dbReference type="InterPro" id="IPR043128">
    <property type="entry name" value="Rev_trsase/Diguanyl_cyclase"/>
</dbReference>
<dbReference type="SUPFAM" id="SSF48452">
    <property type="entry name" value="TPR-like"/>
    <property type="match status" value="2"/>
</dbReference>
<reference evidence="5 6" key="1">
    <citation type="submission" date="2024-04" db="EMBL/GenBank/DDBJ databases">
        <title>Novel species of the genus Ideonella isolated from streams.</title>
        <authorList>
            <person name="Lu H."/>
        </authorList>
    </citation>
    <scope>NUCLEOTIDE SEQUENCE [LARGE SCALE GENOMIC DNA]</scope>
    <source>
        <strain evidence="5 6">DXS29W</strain>
    </source>
</reference>
<evidence type="ECO:0000259" key="4">
    <source>
        <dbReference type="PROSITE" id="PS50887"/>
    </source>
</evidence>
<dbReference type="Gene3D" id="1.25.40.10">
    <property type="entry name" value="Tetratricopeptide repeat domain"/>
    <property type="match status" value="1"/>
</dbReference>
<keyword evidence="5" id="KW-0548">Nucleotidyltransferase</keyword>
<dbReference type="SMART" id="SM00267">
    <property type="entry name" value="GGDEF"/>
    <property type="match status" value="1"/>
</dbReference>
<sequence length="604" mass="65347">MPPFLMPAKRPPPSAAQRLARRAWNALHVDSAEARALAERAIEGARRTADVAAEGWGRLALGFHLLYYATAAEAGAELQRAQACFDSVNDRAGHLIAGAGMARSLWRQGRVQEALDLVLSLRDRGVHVLKHEQLGVLLNAVAGCYSAQGNSAQAFAYMFEALRNAGPRSGRGFDTVLHCNLAHELLQIGDYEHALMHVAQGMARGGALKNARLQSVLWINRVIGLTELGRAAEAMPDVHALLALPADATGRGRMAAHFETLAIASIRAGDLELGSQLVDRSWALGDALLPEERLERYTATALLALAQGRQADALAALLPAEPAAAHDLTDGLSIRMRAQFFAVLSEAHEACGDAPRALAALRQCQRLYRQQTQKASLARYQAAALQTELLRLQHRLDENDAHRRSLERARAELAAANEALQAKVTEVESLQQALVQQATRDPLTGLFNRRHLNDALPTLFALAQRDAHTMALAIIDLDHFKLVNDRHGHAAGDRLLAAFGDMLAAQCRRSDVACRYGGEEFCLLMPRTEAADASRKVQALLRRWRTQSFDLGGTRLQGLSFSAGVADTSLAGDSPHALLKAADDLLLAAKREGRNRVGVATTAA</sequence>
<dbReference type="InterPro" id="IPR011990">
    <property type="entry name" value="TPR-like_helical_dom_sf"/>
</dbReference>
<dbReference type="SUPFAM" id="SSF55073">
    <property type="entry name" value="Nucleotide cyclase"/>
    <property type="match status" value="1"/>
</dbReference>
<evidence type="ECO:0000256" key="1">
    <source>
        <dbReference type="ARBA" id="ARBA00012528"/>
    </source>
</evidence>
<keyword evidence="3" id="KW-0175">Coiled coil</keyword>
<proteinExistence type="predicted"/>
<evidence type="ECO:0000256" key="3">
    <source>
        <dbReference type="SAM" id="Coils"/>
    </source>
</evidence>
<dbReference type="PANTHER" id="PTHR45138:SF9">
    <property type="entry name" value="DIGUANYLATE CYCLASE DGCM-RELATED"/>
    <property type="match status" value="1"/>
</dbReference>
<dbReference type="InterPro" id="IPR000160">
    <property type="entry name" value="GGDEF_dom"/>
</dbReference>
<dbReference type="Pfam" id="PF00990">
    <property type="entry name" value="GGDEF"/>
    <property type="match status" value="1"/>
</dbReference>
<accession>A0ABU9BU44</accession>
<dbReference type="PANTHER" id="PTHR45138">
    <property type="entry name" value="REGULATORY COMPONENTS OF SENSORY TRANSDUCTION SYSTEM"/>
    <property type="match status" value="1"/>
</dbReference>
<dbReference type="InterPro" id="IPR029787">
    <property type="entry name" value="Nucleotide_cyclase"/>
</dbReference>
<keyword evidence="6" id="KW-1185">Reference proteome</keyword>
<dbReference type="PROSITE" id="PS50887">
    <property type="entry name" value="GGDEF"/>
    <property type="match status" value="1"/>
</dbReference>
<name>A0ABU9BU44_9BURK</name>
<protein>
    <recommendedName>
        <fullName evidence="1">diguanylate cyclase</fullName>
        <ecNumber evidence="1">2.7.7.65</ecNumber>
    </recommendedName>
</protein>
<dbReference type="CDD" id="cd01949">
    <property type="entry name" value="GGDEF"/>
    <property type="match status" value="1"/>
</dbReference>
<organism evidence="5 6">
    <name type="scientific">Ideonella lacteola</name>
    <dbReference type="NCBI Taxonomy" id="2984193"/>
    <lineage>
        <taxon>Bacteria</taxon>
        <taxon>Pseudomonadati</taxon>
        <taxon>Pseudomonadota</taxon>
        <taxon>Betaproteobacteria</taxon>
        <taxon>Burkholderiales</taxon>
        <taxon>Sphaerotilaceae</taxon>
        <taxon>Ideonella</taxon>
    </lineage>
</organism>
<dbReference type="RefSeq" id="WP_341427751.1">
    <property type="nucleotide sequence ID" value="NZ_JBBUTG010000015.1"/>
</dbReference>
<comment type="catalytic activity">
    <reaction evidence="2">
        <text>2 GTP = 3',3'-c-di-GMP + 2 diphosphate</text>
        <dbReference type="Rhea" id="RHEA:24898"/>
        <dbReference type="ChEBI" id="CHEBI:33019"/>
        <dbReference type="ChEBI" id="CHEBI:37565"/>
        <dbReference type="ChEBI" id="CHEBI:58805"/>
        <dbReference type="EC" id="2.7.7.65"/>
    </reaction>
</comment>
<dbReference type="Proteomes" id="UP001371218">
    <property type="component" value="Unassembled WGS sequence"/>
</dbReference>
<keyword evidence="5" id="KW-0808">Transferase</keyword>
<dbReference type="EMBL" id="JBBUTG010000015">
    <property type="protein sequence ID" value="MEK8033331.1"/>
    <property type="molecule type" value="Genomic_DNA"/>
</dbReference>
<feature type="domain" description="GGDEF" evidence="4">
    <location>
        <begin position="468"/>
        <end position="602"/>
    </location>
</feature>
<dbReference type="GO" id="GO:0052621">
    <property type="term" value="F:diguanylate cyclase activity"/>
    <property type="evidence" value="ECO:0007669"/>
    <property type="project" value="UniProtKB-EC"/>
</dbReference>
<feature type="coiled-coil region" evidence="3">
    <location>
        <begin position="399"/>
        <end position="433"/>
    </location>
</feature>
<dbReference type="InterPro" id="IPR050469">
    <property type="entry name" value="Diguanylate_Cyclase"/>
</dbReference>
<dbReference type="Gene3D" id="3.30.70.270">
    <property type="match status" value="1"/>
</dbReference>
<dbReference type="NCBIfam" id="TIGR00254">
    <property type="entry name" value="GGDEF"/>
    <property type="match status" value="1"/>
</dbReference>
<dbReference type="EC" id="2.7.7.65" evidence="1"/>
<evidence type="ECO:0000313" key="5">
    <source>
        <dbReference type="EMBL" id="MEK8033331.1"/>
    </source>
</evidence>
<evidence type="ECO:0000313" key="6">
    <source>
        <dbReference type="Proteomes" id="UP001371218"/>
    </source>
</evidence>
<gene>
    <name evidence="5" type="ORF">AACH06_21125</name>
</gene>